<protein>
    <submittedName>
        <fullName evidence="1">Uncharacterized protein</fullName>
    </submittedName>
</protein>
<evidence type="ECO:0000313" key="1">
    <source>
        <dbReference type="EMBL" id="MBF0883327.1"/>
    </source>
</evidence>
<proteinExistence type="predicted"/>
<dbReference type="Proteomes" id="UP000644588">
    <property type="component" value="Unassembled WGS sequence"/>
</dbReference>
<reference evidence="2" key="1">
    <citation type="submission" date="2020-04" db="EMBL/GenBank/DDBJ databases">
        <title>Description of novel Gluconacetobacter.</title>
        <authorList>
            <person name="Sombolestani A."/>
        </authorList>
    </citation>
    <scope>NUCLEOTIDE SEQUENCE [LARGE SCALE GENOMIC DNA]</scope>
    <source>
        <strain evidence="2">R-71646</strain>
    </source>
</reference>
<dbReference type="EMBL" id="JABCQF010000007">
    <property type="protein sequence ID" value="MBF0883327.1"/>
    <property type="molecule type" value="Genomic_DNA"/>
</dbReference>
<evidence type="ECO:0000313" key="2">
    <source>
        <dbReference type="Proteomes" id="UP000644588"/>
    </source>
</evidence>
<sequence length="138" mass="13939">MPQLASDPALTQTSVQATDLLVFLRPVTDVQGTLTGYAPCNITAGNFASSILALGLTRIGPTLPTAAPEGGGWFLDAGVLSYSPITGTESGVILTPAAQGKSYDGWIASLPTSDPGTGGNTYWNNNGVPTPSIVSAGT</sequence>
<comment type="caution">
    <text evidence="1">The sequence shown here is derived from an EMBL/GenBank/DDBJ whole genome shotgun (WGS) entry which is preliminary data.</text>
</comment>
<gene>
    <name evidence="1" type="ORF">HKD31_11310</name>
</gene>
<organism evidence="1 2">
    <name type="scientific">Gluconobacter potus</name>
    <dbReference type="NCBI Taxonomy" id="2724927"/>
    <lineage>
        <taxon>Bacteria</taxon>
        <taxon>Pseudomonadati</taxon>
        <taxon>Pseudomonadota</taxon>
        <taxon>Alphaproteobacteria</taxon>
        <taxon>Acetobacterales</taxon>
        <taxon>Acetobacteraceae</taxon>
        <taxon>Gluconobacter</taxon>
    </lineage>
</organism>
<dbReference type="RefSeq" id="WP_194265077.1">
    <property type="nucleotide sequence ID" value="NZ_JABCQF010000007.1"/>
</dbReference>
<reference evidence="1 2" key="2">
    <citation type="submission" date="2020-11" db="EMBL/GenBank/DDBJ databases">
        <title>Description of novel Gluconobacter species.</title>
        <authorList>
            <person name="Cleenwerck I."/>
            <person name="Cnockaert M."/>
            <person name="Borremans W."/>
            <person name="Wieme A.D."/>
            <person name="De Vuyst L."/>
            <person name="Vandamme P."/>
        </authorList>
    </citation>
    <scope>NUCLEOTIDE SEQUENCE [LARGE SCALE GENOMIC DNA]</scope>
    <source>
        <strain evidence="1 2">R-71646</strain>
    </source>
</reference>
<keyword evidence="2" id="KW-1185">Reference proteome</keyword>
<accession>A0ABR9YP44</accession>
<name>A0ABR9YP44_9PROT</name>